<sequence>MRYISWGAAWVISAAKELLPLENCFHGWPPADARSCCDLSFGARGREECWDSIFTFEDCCREVSHFGLRYCCGTGGDCLNFSFSCSPGRRCKIRPNLPRKPKLRTTCDDGSVLFPPLYTAVETKLGDLQDGRDLSVRGTIYINDEMARLFMNQISSNEAAALFPKKTLDPCLGVFEEQEDAFGTCNQPHDPIMDHLPLFVRPLRYLDCSACNLPGCKVYATAFTAKFGGVRTNVRNRLILAVPGACTHGDVLFRLLPRILSKRSHGQAHILSEVTLHHFKPGDKCEHHGQPGHRWSVGVACFLMLFPSLLKCFRLDGVQTKQPQRPTEKAEHAENASIGVDIVRAIAIWNTCCFHWQMKFPFDTIRETVDHFLWPDDPSLKAMLRYRLHSALEGLYSIITVFLVLRCTSSKMFGQRLMRKVGRQFVVMLFIDLWRPVLLFASSPVNCIQDAIRHPTEDLIGSVVRIATASHFNWAIRLDMQEVLLVGTLGVLRFKSQQLRLGLLVPAASVLYWAYLIQRSLQPDACDFLAKLSQFGQAGGTPGINLHYSFWLHWFPNALILLNLDTCLRSPHAIAIMARLKRDSFVLGLAVLLMLLGSFALGTTPMLHWLNWEAIGFINCDPKKEFLLGSGLPYVIACLPFEITAFAALHLALVPRHCQRGSKIDTDTVCNAGCEVSKAVLQPVLPFLSVLEGMGFAFMAWCKSLREIGLAFLLWHYSVMLFFRTFHPAWASLHFSTQKSSSPLETQLLFFAPMAIATWSLAWFTHHIIEKPYSLLFRTLSEQLGQSVLLTVMVSGYMICCSAVWWTSWVEF</sequence>
<feature type="transmembrane region" description="Helical" evidence="1">
    <location>
        <begin position="386"/>
        <end position="405"/>
    </location>
</feature>
<feature type="transmembrane region" description="Helical" evidence="1">
    <location>
        <begin position="787"/>
        <end position="806"/>
    </location>
</feature>
<comment type="caution">
    <text evidence="2">The sequence shown here is derived from an EMBL/GenBank/DDBJ whole genome shotgun (WGS) entry which is preliminary data.</text>
</comment>
<dbReference type="EMBL" id="CAXAMN010011002">
    <property type="protein sequence ID" value="CAK9033427.1"/>
    <property type="molecule type" value="Genomic_DNA"/>
</dbReference>
<organism evidence="2 3">
    <name type="scientific">Durusdinium trenchii</name>
    <dbReference type="NCBI Taxonomy" id="1381693"/>
    <lineage>
        <taxon>Eukaryota</taxon>
        <taxon>Sar</taxon>
        <taxon>Alveolata</taxon>
        <taxon>Dinophyceae</taxon>
        <taxon>Suessiales</taxon>
        <taxon>Symbiodiniaceae</taxon>
        <taxon>Durusdinium</taxon>
    </lineage>
</organism>
<feature type="transmembrane region" description="Helical" evidence="1">
    <location>
        <begin position="585"/>
        <end position="611"/>
    </location>
</feature>
<name>A0ABP0L5C5_9DINO</name>
<accession>A0ABP0L5C5</accession>
<evidence type="ECO:0000313" key="3">
    <source>
        <dbReference type="Proteomes" id="UP001642484"/>
    </source>
</evidence>
<keyword evidence="1" id="KW-0472">Membrane</keyword>
<keyword evidence="3" id="KW-1185">Reference proteome</keyword>
<evidence type="ECO:0000256" key="1">
    <source>
        <dbReference type="SAM" id="Phobius"/>
    </source>
</evidence>
<feature type="transmembrane region" description="Helical" evidence="1">
    <location>
        <begin position="747"/>
        <end position="766"/>
    </location>
</feature>
<feature type="transmembrane region" description="Helical" evidence="1">
    <location>
        <begin position="708"/>
        <end position="727"/>
    </location>
</feature>
<gene>
    <name evidence="2" type="ORF">CCMP2556_LOCUS19075</name>
</gene>
<proteinExistence type="predicted"/>
<keyword evidence="1" id="KW-1133">Transmembrane helix</keyword>
<evidence type="ECO:0008006" key="4">
    <source>
        <dbReference type="Google" id="ProtNLM"/>
    </source>
</evidence>
<protein>
    <recommendedName>
        <fullName evidence="4">GPI mannosyltransferase 2</fullName>
    </recommendedName>
</protein>
<keyword evidence="1" id="KW-0812">Transmembrane</keyword>
<dbReference type="Proteomes" id="UP001642484">
    <property type="component" value="Unassembled WGS sequence"/>
</dbReference>
<feature type="transmembrane region" description="Helical" evidence="1">
    <location>
        <begin position="631"/>
        <end position="654"/>
    </location>
</feature>
<evidence type="ECO:0000313" key="2">
    <source>
        <dbReference type="EMBL" id="CAK9033427.1"/>
    </source>
</evidence>
<reference evidence="2 3" key="1">
    <citation type="submission" date="2024-02" db="EMBL/GenBank/DDBJ databases">
        <authorList>
            <person name="Chen Y."/>
            <person name="Shah S."/>
            <person name="Dougan E. K."/>
            <person name="Thang M."/>
            <person name="Chan C."/>
        </authorList>
    </citation>
    <scope>NUCLEOTIDE SEQUENCE [LARGE SCALE GENOMIC DNA]</scope>
</reference>